<evidence type="ECO:0000313" key="2">
    <source>
        <dbReference type="WBParaSite" id="JU765_v2.g12256.t1"/>
    </source>
</evidence>
<dbReference type="WBParaSite" id="JU765_v2.g12256.t1">
    <property type="protein sequence ID" value="JU765_v2.g12256.t1"/>
    <property type="gene ID" value="JU765_v2.g12256"/>
</dbReference>
<dbReference type="Proteomes" id="UP000887576">
    <property type="component" value="Unplaced"/>
</dbReference>
<proteinExistence type="predicted"/>
<sequence>MKSVFVVFLLLTAISADDFFSNIANSVAQKSEQLANTVSKAVSNAGDTVQTKLNDVFGNSDSQSVSGTLSSLVNNVSTTKITLPKDVAAVFGSDNVKKAYASAVSSIKNKTAVIDGIKNFNNGKNAKIAAFSQASDSGRAEISNYIVNSLNDGTFNPGDLIAFSTSKLNQTEASQYLAALADSLAASGY</sequence>
<accession>A0AC34Q2B1</accession>
<evidence type="ECO:0000313" key="1">
    <source>
        <dbReference type="Proteomes" id="UP000887576"/>
    </source>
</evidence>
<name>A0AC34Q2B1_9BILA</name>
<reference evidence="2" key="1">
    <citation type="submission" date="2022-11" db="UniProtKB">
        <authorList>
            <consortium name="WormBaseParasite"/>
        </authorList>
    </citation>
    <scope>IDENTIFICATION</scope>
</reference>
<protein>
    <submittedName>
        <fullName evidence="2">Uncharacterized protein</fullName>
    </submittedName>
</protein>
<organism evidence="1 2">
    <name type="scientific">Panagrolaimus sp. JU765</name>
    <dbReference type="NCBI Taxonomy" id="591449"/>
    <lineage>
        <taxon>Eukaryota</taxon>
        <taxon>Metazoa</taxon>
        <taxon>Ecdysozoa</taxon>
        <taxon>Nematoda</taxon>
        <taxon>Chromadorea</taxon>
        <taxon>Rhabditida</taxon>
        <taxon>Tylenchina</taxon>
        <taxon>Panagrolaimomorpha</taxon>
        <taxon>Panagrolaimoidea</taxon>
        <taxon>Panagrolaimidae</taxon>
        <taxon>Panagrolaimus</taxon>
    </lineage>
</organism>